<dbReference type="GO" id="GO:0006397">
    <property type="term" value="P:mRNA processing"/>
    <property type="evidence" value="ECO:0007669"/>
    <property type="project" value="UniProtKB-KW"/>
</dbReference>
<reference evidence="8" key="1">
    <citation type="journal article" date="2013" name="Nat. Commun.">
        <title>Whole-genome sequencing of Oryza brachyantha reveals mechanisms underlying Oryza genome evolution.</title>
        <authorList>
            <person name="Chen J."/>
            <person name="Huang Q."/>
            <person name="Gao D."/>
            <person name="Wang J."/>
            <person name="Lang Y."/>
            <person name="Liu T."/>
            <person name="Li B."/>
            <person name="Bai Z."/>
            <person name="Luis Goicoechea J."/>
            <person name="Liang C."/>
            <person name="Chen C."/>
            <person name="Zhang W."/>
            <person name="Sun S."/>
            <person name="Liao Y."/>
            <person name="Zhang X."/>
            <person name="Yang L."/>
            <person name="Song C."/>
            <person name="Wang M."/>
            <person name="Shi J."/>
            <person name="Liu G."/>
            <person name="Liu J."/>
            <person name="Zhou H."/>
            <person name="Zhou W."/>
            <person name="Yu Q."/>
            <person name="An N."/>
            <person name="Chen Y."/>
            <person name="Cai Q."/>
            <person name="Wang B."/>
            <person name="Liu B."/>
            <person name="Min J."/>
            <person name="Huang Y."/>
            <person name="Wu H."/>
            <person name="Li Z."/>
            <person name="Zhang Y."/>
            <person name="Yin Y."/>
            <person name="Song W."/>
            <person name="Jiang J."/>
            <person name="Jackson S.A."/>
            <person name="Wing R.A."/>
            <person name="Wang J."/>
            <person name="Chen M."/>
        </authorList>
    </citation>
    <scope>NUCLEOTIDE SEQUENCE [LARGE SCALE GENOMIC DNA]</scope>
    <source>
        <strain evidence="8">cv. IRGC 101232</strain>
    </source>
</reference>
<dbReference type="AlphaFoldDB" id="J3MHJ6"/>
<keyword evidence="4" id="KW-0747">Spliceosome</keyword>
<evidence type="ECO:0000256" key="2">
    <source>
        <dbReference type="ARBA" id="ARBA00010028"/>
    </source>
</evidence>
<dbReference type="eggNOG" id="ENOG502S8AY">
    <property type="taxonomic scope" value="Eukaryota"/>
</dbReference>
<dbReference type="InterPro" id="IPR013260">
    <property type="entry name" value="mRNA_splic_SYF2"/>
</dbReference>
<reference evidence="8" key="2">
    <citation type="submission" date="2013-04" db="UniProtKB">
        <authorList>
            <consortium name="EnsemblPlants"/>
        </authorList>
    </citation>
    <scope>IDENTIFICATION</scope>
</reference>
<organism evidence="8">
    <name type="scientific">Oryza brachyantha</name>
    <name type="common">malo sina</name>
    <dbReference type="NCBI Taxonomy" id="4533"/>
    <lineage>
        <taxon>Eukaryota</taxon>
        <taxon>Viridiplantae</taxon>
        <taxon>Streptophyta</taxon>
        <taxon>Embryophyta</taxon>
        <taxon>Tracheophyta</taxon>
        <taxon>Spermatophyta</taxon>
        <taxon>Magnoliopsida</taxon>
        <taxon>Liliopsida</taxon>
        <taxon>Poales</taxon>
        <taxon>Poaceae</taxon>
        <taxon>BOP clade</taxon>
        <taxon>Oryzoideae</taxon>
        <taxon>Oryzeae</taxon>
        <taxon>Oryzinae</taxon>
        <taxon>Oryza</taxon>
    </lineage>
</organism>
<gene>
    <name evidence="8" type="primary">LOC102717443</name>
</gene>
<evidence type="ECO:0000256" key="5">
    <source>
        <dbReference type="ARBA" id="ARBA00023187"/>
    </source>
</evidence>
<protein>
    <submittedName>
        <fullName evidence="8">Uncharacterized protein</fullName>
    </submittedName>
</protein>
<name>J3MHJ6_ORYBR</name>
<evidence type="ECO:0000256" key="3">
    <source>
        <dbReference type="ARBA" id="ARBA00022664"/>
    </source>
</evidence>
<dbReference type="KEGG" id="obr:102717443"/>
<dbReference type="GO" id="GO:0071013">
    <property type="term" value="C:catalytic step 2 spliceosome"/>
    <property type="evidence" value="ECO:0007669"/>
    <property type="project" value="TreeGrafter"/>
</dbReference>
<sequence length="289" mass="31066">MEERQAVNPACPNAGNPFHRCAEYCPVPAPAPASKPPPPAARPAQNGTAAPEQNGANGTTTHSDGELQAKPRRRDRAGGSGGLPFYVFLREGADGDGKKVDPRCPNAGNPFHVCTEHCAAKMAEASRSSEGGKSPMSLFSRHSRRSSSSSEDGSVKSGSSRKVDSKCPNAGNPFHECTEHCAAKMKEVDRQKSDKKSSSRKKGGKEIAVVQNWKVDPRCPNASNPFHICAQYCFDHLNEVGQKNTSKPDSKKGKAVLKAEQTGEINPDCANASNPYHKCGEYCKRKGYR</sequence>
<dbReference type="HOGENOM" id="CLU_077522_0_0_1"/>
<feature type="region of interest" description="Disordered" evidence="7">
    <location>
        <begin position="125"/>
        <end position="169"/>
    </location>
</feature>
<dbReference type="PANTHER" id="PTHR13264:SF6">
    <property type="entry name" value="OS06G0711100 PROTEIN"/>
    <property type="match status" value="1"/>
</dbReference>
<evidence type="ECO:0000256" key="7">
    <source>
        <dbReference type="SAM" id="MobiDB-lite"/>
    </source>
</evidence>
<evidence type="ECO:0000256" key="1">
    <source>
        <dbReference type="ARBA" id="ARBA00004123"/>
    </source>
</evidence>
<feature type="compositionally biased region" description="Pro residues" evidence="7">
    <location>
        <begin position="27"/>
        <end position="41"/>
    </location>
</feature>
<evidence type="ECO:0000313" key="8">
    <source>
        <dbReference type="EnsemblPlants" id="OB06G34900.1"/>
    </source>
</evidence>
<dbReference type="Proteomes" id="UP000006038">
    <property type="component" value="Chromosome 6"/>
</dbReference>
<dbReference type="EnsemblPlants" id="OB06G34900.1">
    <property type="protein sequence ID" value="OB06G34900.1"/>
    <property type="gene ID" value="OB06G34900"/>
</dbReference>
<comment type="subcellular location">
    <subcellularLocation>
        <location evidence="1">Nucleus</location>
    </subcellularLocation>
</comment>
<feature type="region of interest" description="Disordered" evidence="7">
    <location>
        <begin position="25"/>
        <end position="87"/>
    </location>
</feature>
<dbReference type="OrthoDB" id="1506770at2759"/>
<proteinExistence type="inferred from homology"/>
<feature type="compositionally biased region" description="Basic and acidic residues" evidence="7">
    <location>
        <begin position="186"/>
        <end position="197"/>
    </location>
</feature>
<dbReference type="PANTHER" id="PTHR13264">
    <property type="entry name" value="GCIP-INTERACTING PROTEIN P29"/>
    <property type="match status" value="1"/>
</dbReference>
<keyword evidence="6" id="KW-0539">Nucleus</keyword>
<comment type="similarity">
    <text evidence="2">Belongs to the SYF2 family.</text>
</comment>
<feature type="compositionally biased region" description="Low complexity" evidence="7">
    <location>
        <begin position="146"/>
        <end position="160"/>
    </location>
</feature>
<dbReference type="GO" id="GO:0008380">
    <property type="term" value="P:RNA splicing"/>
    <property type="evidence" value="ECO:0007669"/>
    <property type="project" value="UniProtKB-KW"/>
</dbReference>
<accession>J3MHJ6</accession>
<dbReference type="OMA" id="TEHCAAK"/>
<keyword evidence="5" id="KW-0508">mRNA splicing</keyword>
<dbReference type="GO" id="GO:0071014">
    <property type="term" value="C:post-mRNA release spliceosomal complex"/>
    <property type="evidence" value="ECO:0007669"/>
    <property type="project" value="TreeGrafter"/>
</dbReference>
<dbReference type="Gramene" id="OB06G34900.1">
    <property type="protein sequence ID" value="OB06G34900.1"/>
    <property type="gene ID" value="OB06G34900"/>
</dbReference>
<evidence type="ECO:0000256" key="4">
    <source>
        <dbReference type="ARBA" id="ARBA00022728"/>
    </source>
</evidence>
<evidence type="ECO:0000313" key="9">
    <source>
        <dbReference type="Proteomes" id="UP000006038"/>
    </source>
</evidence>
<keyword evidence="9" id="KW-1185">Reference proteome</keyword>
<keyword evidence="3" id="KW-0507">mRNA processing</keyword>
<dbReference type="STRING" id="4533.J3MHJ6"/>
<dbReference type="GeneID" id="102717443"/>
<dbReference type="RefSeq" id="XP_006656479.1">
    <property type="nucleotide sequence ID" value="XM_006656416.3"/>
</dbReference>
<dbReference type="GO" id="GO:0000974">
    <property type="term" value="C:Prp19 complex"/>
    <property type="evidence" value="ECO:0007669"/>
    <property type="project" value="TreeGrafter"/>
</dbReference>
<feature type="region of interest" description="Disordered" evidence="7">
    <location>
        <begin position="186"/>
        <end position="206"/>
    </location>
</feature>
<evidence type="ECO:0000256" key="6">
    <source>
        <dbReference type="ARBA" id="ARBA00023242"/>
    </source>
</evidence>